<accession>A0A948TKD7</accession>
<proteinExistence type="predicted"/>
<protein>
    <submittedName>
        <fullName evidence="7">FUSC family protein</fullName>
    </submittedName>
</protein>
<feature type="transmembrane region" description="Helical" evidence="5">
    <location>
        <begin position="162"/>
        <end position="181"/>
    </location>
</feature>
<feature type="transmembrane region" description="Helical" evidence="5">
    <location>
        <begin position="287"/>
        <end position="314"/>
    </location>
</feature>
<gene>
    <name evidence="7" type="ORF">H9901_05325</name>
</gene>
<evidence type="ECO:0000256" key="4">
    <source>
        <dbReference type="ARBA" id="ARBA00023136"/>
    </source>
</evidence>
<evidence type="ECO:0000256" key="1">
    <source>
        <dbReference type="ARBA" id="ARBA00004141"/>
    </source>
</evidence>
<reference evidence="7" key="1">
    <citation type="journal article" date="2021" name="PeerJ">
        <title>Extensive microbial diversity within the chicken gut microbiome revealed by metagenomics and culture.</title>
        <authorList>
            <person name="Gilroy R."/>
            <person name="Ravi A."/>
            <person name="Getino M."/>
            <person name="Pursley I."/>
            <person name="Horton D.L."/>
            <person name="Alikhan N.F."/>
            <person name="Baker D."/>
            <person name="Gharbi K."/>
            <person name="Hall N."/>
            <person name="Watson M."/>
            <person name="Adriaenssens E.M."/>
            <person name="Foster-Nyarko E."/>
            <person name="Jarju S."/>
            <person name="Secka A."/>
            <person name="Antonio M."/>
            <person name="Oren A."/>
            <person name="Chaudhuri R.R."/>
            <person name="La Ragione R."/>
            <person name="Hildebrand F."/>
            <person name="Pallen M.J."/>
        </authorList>
    </citation>
    <scope>NUCLEOTIDE SEQUENCE</scope>
    <source>
        <strain evidence="7">F6-6636</strain>
    </source>
</reference>
<feature type="transmembrane region" description="Helical" evidence="5">
    <location>
        <begin position="39"/>
        <end position="60"/>
    </location>
</feature>
<sequence>MTAKKLSFYQLLQLNPVQLNQLILATNDLKKRRYYKNIILIRSILLVTFAMLFIIISTLLFGKENASIAVAFFCILLQAQFVGYDYNIKATLLNFAIICLIMGLSGAIVPKLPALMGLLVNFGLLFTITIMTCDNPQMGNVGIYAFAYLFATYFPTTSVHDLQMRLLQVFCGFILCGLILYQKHRTQFRDRQFSTVIKNYSFKEEKCRWQFRLAFGISLGLFIGQACHLPRYFWVGVASLSILSPYKLQLKSRMLQRIVGIIIGSCIFGVIYTILPRSLDTIMGPLGGFLVGFTTTYHWNTVFNCFGALVLASAIYGNGFSVGLRIFNNILGCVISALFILGFTYITRHKYHCDD</sequence>
<dbReference type="Proteomes" id="UP000777303">
    <property type="component" value="Unassembled WGS sequence"/>
</dbReference>
<keyword evidence="4 5" id="KW-0472">Membrane</keyword>
<dbReference type="GO" id="GO:0016020">
    <property type="term" value="C:membrane"/>
    <property type="evidence" value="ECO:0007669"/>
    <property type="project" value="UniProtKB-SubCell"/>
</dbReference>
<organism evidence="7 8">
    <name type="scientific">Candidatus Paralactobacillus gallistercoris</name>
    <dbReference type="NCBI Taxonomy" id="2838724"/>
    <lineage>
        <taxon>Bacteria</taxon>
        <taxon>Bacillati</taxon>
        <taxon>Bacillota</taxon>
        <taxon>Bacilli</taxon>
        <taxon>Lactobacillales</taxon>
        <taxon>Lactobacillaceae</taxon>
        <taxon>Lactobacillus</taxon>
    </lineage>
</organism>
<evidence type="ECO:0000313" key="8">
    <source>
        <dbReference type="Proteomes" id="UP000777303"/>
    </source>
</evidence>
<comment type="subcellular location">
    <subcellularLocation>
        <location evidence="1">Membrane</location>
        <topology evidence="1">Multi-pass membrane protein</topology>
    </subcellularLocation>
</comment>
<feature type="transmembrane region" description="Helical" evidence="5">
    <location>
        <begin position="114"/>
        <end position="131"/>
    </location>
</feature>
<dbReference type="InterPro" id="IPR049453">
    <property type="entry name" value="Memb_transporter_dom"/>
</dbReference>
<name>A0A948TKD7_9LACO</name>
<evidence type="ECO:0000256" key="5">
    <source>
        <dbReference type="SAM" id="Phobius"/>
    </source>
</evidence>
<dbReference type="EMBL" id="JAHLFS010000063">
    <property type="protein sequence ID" value="MBU3852101.1"/>
    <property type="molecule type" value="Genomic_DNA"/>
</dbReference>
<feature type="transmembrane region" description="Helical" evidence="5">
    <location>
        <begin position="326"/>
        <end position="346"/>
    </location>
</feature>
<feature type="domain" description="Integral membrane bound transporter" evidence="6">
    <location>
        <begin position="220"/>
        <end position="338"/>
    </location>
</feature>
<keyword evidence="2 5" id="KW-0812">Transmembrane</keyword>
<feature type="transmembrane region" description="Helical" evidence="5">
    <location>
        <begin position="91"/>
        <end position="108"/>
    </location>
</feature>
<evidence type="ECO:0000256" key="3">
    <source>
        <dbReference type="ARBA" id="ARBA00022989"/>
    </source>
</evidence>
<dbReference type="AlphaFoldDB" id="A0A948TKD7"/>
<evidence type="ECO:0000259" key="6">
    <source>
        <dbReference type="Pfam" id="PF13515"/>
    </source>
</evidence>
<comment type="caution">
    <text evidence="7">The sequence shown here is derived from an EMBL/GenBank/DDBJ whole genome shotgun (WGS) entry which is preliminary data.</text>
</comment>
<feature type="transmembrane region" description="Helical" evidence="5">
    <location>
        <begin position="66"/>
        <end position="84"/>
    </location>
</feature>
<feature type="transmembrane region" description="Helical" evidence="5">
    <location>
        <begin position="254"/>
        <end position="275"/>
    </location>
</feature>
<evidence type="ECO:0000313" key="7">
    <source>
        <dbReference type="EMBL" id="MBU3852101.1"/>
    </source>
</evidence>
<feature type="transmembrane region" description="Helical" evidence="5">
    <location>
        <begin position="138"/>
        <end position="156"/>
    </location>
</feature>
<reference evidence="7" key="2">
    <citation type="submission" date="2021-04" db="EMBL/GenBank/DDBJ databases">
        <authorList>
            <person name="Gilroy R."/>
        </authorList>
    </citation>
    <scope>NUCLEOTIDE SEQUENCE</scope>
    <source>
        <strain evidence="7">F6-6636</strain>
    </source>
</reference>
<dbReference type="Pfam" id="PF13515">
    <property type="entry name" value="FUSC_2"/>
    <property type="match status" value="1"/>
</dbReference>
<keyword evidence="3 5" id="KW-1133">Transmembrane helix</keyword>
<evidence type="ECO:0000256" key="2">
    <source>
        <dbReference type="ARBA" id="ARBA00022692"/>
    </source>
</evidence>